<proteinExistence type="inferred from homology"/>
<feature type="transmembrane region" description="Helical" evidence="12">
    <location>
        <begin position="6"/>
        <end position="23"/>
    </location>
</feature>
<evidence type="ECO:0000256" key="3">
    <source>
        <dbReference type="ARBA" id="ARBA00008698"/>
    </source>
</evidence>
<feature type="transmembrane region" description="Helical" evidence="12">
    <location>
        <begin position="77"/>
        <end position="100"/>
    </location>
</feature>
<reference evidence="15 16" key="1">
    <citation type="journal article" date="2019" name="Sci. Rep.">
        <title>Comparative genomics of chytrid fungi reveal insights into the obligate biotrophic and pathogenic lifestyle of Synchytrium endobioticum.</title>
        <authorList>
            <person name="van de Vossenberg B.T.L.H."/>
            <person name="Warris S."/>
            <person name="Nguyen H.D.T."/>
            <person name="van Gent-Pelzer M.P.E."/>
            <person name="Joly D.L."/>
            <person name="van de Geest H.C."/>
            <person name="Bonants P.J.M."/>
            <person name="Smith D.S."/>
            <person name="Levesque C.A."/>
            <person name="van der Lee T.A.J."/>
        </authorList>
    </citation>
    <scope>NUCLEOTIDE SEQUENCE [LARGE SCALE GENOMIC DNA]</scope>
    <source>
        <strain evidence="13 16">LEV6574</strain>
        <strain evidence="14 15">MB42</strain>
    </source>
</reference>
<organism evidence="13 16">
    <name type="scientific">Synchytrium endobioticum</name>
    <dbReference type="NCBI Taxonomy" id="286115"/>
    <lineage>
        <taxon>Eukaryota</taxon>
        <taxon>Fungi</taxon>
        <taxon>Fungi incertae sedis</taxon>
        <taxon>Chytridiomycota</taxon>
        <taxon>Chytridiomycota incertae sedis</taxon>
        <taxon>Chytridiomycetes</taxon>
        <taxon>Synchytriales</taxon>
        <taxon>Synchytriaceae</taxon>
        <taxon>Synchytrium</taxon>
    </lineage>
</organism>
<dbReference type="AlphaFoldDB" id="A0A507DDH3"/>
<evidence type="ECO:0000313" key="13">
    <source>
        <dbReference type="EMBL" id="TPX49451.1"/>
    </source>
</evidence>
<feature type="transmembrane region" description="Helical" evidence="12">
    <location>
        <begin position="234"/>
        <end position="259"/>
    </location>
</feature>
<keyword evidence="10 12" id="KW-1133">Transmembrane helix</keyword>
<dbReference type="PANTHER" id="PTHR12468">
    <property type="entry name" value="GPI MANNOSYLTRANSFERASE 2"/>
    <property type="match status" value="1"/>
</dbReference>
<protein>
    <recommendedName>
        <fullName evidence="4 12">GPI mannosyltransferase 2</fullName>
        <ecNumber evidence="12">2.4.1.-</ecNumber>
    </recommendedName>
</protein>
<keyword evidence="11 12" id="KW-0472">Membrane</keyword>
<dbReference type="EMBL" id="QEAN01000041">
    <property type="protein sequence ID" value="TPX52217.1"/>
    <property type="molecule type" value="Genomic_DNA"/>
</dbReference>
<evidence type="ECO:0000256" key="2">
    <source>
        <dbReference type="ARBA" id="ARBA00004687"/>
    </source>
</evidence>
<comment type="caution">
    <text evidence="12">Lacks conserved residue(s) required for the propagation of feature annotation.</text>
</comment>
<feature type="transmembrane region" description="Helical" evidence="12">
    <location>
        <begin position="186"/>
        <end position="214"/>
    </location>
</feature>
<comment type="similarity">
    <text evidence="3 12">Belongs to the PIGV family.</text>
</comment>
<dbReference type="OrthoDB" id="10252502at2759"/>
<evidence type="ECO:0000256" key="9">
    <source>
        <dbReference type="ARBA" id="ARBA00022824"/>
    </source>
</evidence>
<dbReference type="PANTHER" id="PTHR12468:SF2">
    <property type="entry name" value="GPI MANNOSYLTRANSFERASE 2"/>
    <property type="match status" value="1"/>
</dbReference>
<dbReference type="EMBL" id="QEAM01000033">
    <property type="protein sequence ID" value="TPX49451.1"/>
    <property type="molecule type" value="Genomic_DNA"/>
</dbReference>
<dbReference type="EC" id="2.4.1.-" evidence="12"/>
<feature type="transmembrane region" description="Helical" evidence="12">
    <location>
        <begin position="280"/>
        <end position="300"/>
    </location>
</feature>
<evidence type="ECO:0000313" key="15">
    <source>
        <dbReference type="Proteomes" id="UP000317494"/>
    </source>
</evidence>
<keyword evidence="7 12" id="KW-0808">Transferase</keyword>
<dbReference type="UniPathway" id="UPA00196"/>
<dbReference type="GO" id="GO:0000009">
    <property type="term" value="F:alpha-1,6-mannosyltransferase activity"/>
    <property type="evidence" value="ECO:0007669"/>
    <property type="project" value="InterPro"/>
</dbReference>
<gene>
    <name evidence="13" type="ORF">SeLEV6574_g01446</name>
    <name evidence="14" type="ORF">SeMB42_g01558</name>
</gene>
<comment type="function">
    <text evidence="12">Mannosyltransferase involved in glycosylphosphatidylinositol-anchor biosynthesis.</text>
</comment>
<feature type="transmembrane region" description="Helical" evidence="12">
    <location>
        <begin position="120"/>
        <end position="139"/>
    </location>
</feature>
<comment type="subcellular location">
    <subcellularLocation>
        <location evidence="1 12">Endoplasmic reticulum membrane</location>
        <topology evidence="1 12">Multi-pass membrane protein</topology>
    </subcellularLocation>
</comment>
<comment type="caution">
    <text evidence="13">The sequence shown here is derived from an EMBL/GenBank/DDBJ whole genome shotgun (WGS) entry which is preliminary data.</text>
</comment>
<keyword evidence="15" id="KW-1185">Reference proteome</keyword>
<dbReference type="Proteomes" id="UP000317494">
    <property type="component" value="Unassembled WGS sequence"/>
</dbReference>
<evidence type="ECO:0000256" key="11">
    <source>
        <dbReference type="ARBA" id="ARBA00023136"/>
    </source>
</evidence>
<dbReference type="GO" id="GO:0006506">
    <property type="term" value="P:GPI anchor biosynthetic process"/>
    <property type="evidence" value="ECO:0007669"/>
    <property type="project" value="UniProtKB-UniPathway"/>
</dbReference>
<evidence type="ECO:0000256" key="10">
    <source>
        <dbReference type="ARBA" id="ARBA00022989"/>
    </source>
</evidence>
<evidence type="ECO:0000256" key="8">
    <source>
        <dbReference type="ARBA" id="ARBA00022692"/>
    </source>
</evidence>
<dbReference type="STRING" id="286115.A0A507DDH3"/>
<keyword evidence="5 12" id="KW-0337">GPI-anchor biosynthesis</keyword>
<keyword evidence="8 12" id="KW-0812">Transmembrane</keyword>
<evidence type="ECO:0000256" key="6">
    <source>
        <dbReference type="ARBA" id="ARBA00022676"/>
    </source>
</evidence>
<dbReference type="GO" id="GO:0004376">
    <property type="term" value="F:GPI mannosyltransferase activity"/>
    <property type="evidence" value="ECO:0007669"/>
    <property type="project" value="InterPro"/>
</dbReference>
<dbReference type="InterPro" id="IPR007315">
    <property type="entry name" value="PIG-V/Gpi18"/>
</dbReference>
<keyword evidence="9 12" id="KW-0256">Endoplasmic reticulum</keyword>
<dbReference type="GO" id="GO:0031501">
    <property type="term" value="C:mannosyltransferase complex"/>
    <property type="evidence" value="ECO:0007669"/>
    <property type="project" value="TreeGrafter"/>
</dbReference>
<evidence type="ECO:0000313" key="14">
    <source>
        <dbReference type="EMBL" id="TPX52217.1"/>
    </source>
</evidence>
<evidence type="ECO:0000256" key="7">
    <source>
        <dbReference type="ARBA" id="ARBA00022679"/>
    </source>
</evidence>
<dbReference type="GO" id="GO:0005789">
    <property type="term" value="C:endoplasmic reticulum membrane"/>
    <property type="evidence" value="ECO:0007669"/>
    <property type="project" value="UniProtKB-SubCell"/>
</dbReference>
<evidence type="ECO:0000256" key="1">
    <source>
        <dbReference type="ARBA" id="ARBA00004477"/>
    </source>
</evidence>
<accession>A0A507DDH3</accession>
<evidence type="ECO:0000256" key="5">
    <source>
        <dbReference type="ARBA" id="ARBA00022502"/>
    </source>
</evidence>
<evidence type="ECO:0000256" key="12">
    <source>
        <dbReference type="RuleBase" id="RU363112"/>
    </source>
</evidence>
<name>A0A507DDH3_9FUNG</name>
<evidence type="ECO:0000313" key="16">
    <source>
        <dbReference type="Proteomes" id="UP000320475"/>
    </source>
</evidence>
<sequence length="303" mass="34008">MIVCGIVLANVSFVVASVLLYRLSLNVLKDHKAAFVSSLLFCVGPGGPFMSSIYTESPFAMLTFGGMLAFSRQQNLIAAWCWCLASLLRSNGVLLSGFFVYSAVMDARDSKTTVFRGMKYATCIALVWCGMLGFQWYAYSSFCAGTSQSVRPWCHKLLPFIYSFVQQHYWDVGLFNYYTVRQIPNFVIALPVVMIVYHASITYASSNASLFWSLGLKTPKKQATGFPSPDALPYMYLLLFQTLLCLVMLHVQIMGRFLSSMPALYWYMAHVVANSNKARVLVEYLLLYLLTSTLLFAHFLPPA</sequence>
<comment type="pathway">
    <text evidence="2 12">Glycolipid biosynthesis; glycosylphosphatidylinositol-anchor biosynthesis.</text>
</comment>
<dbReference type="Proteomes" id="UP000320475">
    <property type="component" value="Unassembled WGS sequence"/>
</dbReference>
<dbReference type="Pfam" id="PF04188">
    <property type="entry name" value="Mannosyl_trans2"/>
    <property type="match status" value="1"/>
</dbReference>
<evidence type="ECO:0000256" key="4">
    <source>
        <dbReference type="ARBA" id="ARBA00013795"/>
    </source>
</evidence>
<keyword evidence="6 12" id="KW-0328">Glycosyltransferase</keyword>
<dbReference type="VEuPathDB" id="FungiDB:SeMB42_g01558"/>